<dbReference type="OMA" id="LACHEIK"/>
<proteinExistence type="predicted"/>
<organism evidence="2">
    <name type="scientific">Solanum lycopersicum</name>
    <name type="common">Tomato</name>
    <name type="synonym">Lycopersicon esculentum</name>
    <dbReference type="NCBI Taxonomy" id="4081"/>
    <lineage>
        <taxon>Eukaryota</taxon>
        <taxon>Viridiplantae</taxon>
        <taxon>Streptophyta</taxon>
        <taxon>Embryophyta</taxon>
        <taxon>Tracheophyta</taxon>
        <taxon>Spermatophyta</taxon>
        <taxon>Magnoliopsida</taxon>
        <taxon>eudicotyledons</taxon>
        <taxon>Gunneridae</taxon>
        <taxon>Pentapetalae</taxon>
        <taxon>asterids</taxon>
        <taxon>lamiids</taxon>
        <taxon>Solanales</taxon>
        <taxon>Solanaceae</taxon>
        <taxon>Solanoideae</taxon>
        <taxon>Solaneae</taxon>
        <taxon>Solanum</taxon>
        <taxon>Solanum subgen. Lycopersicon</taxon>
    </lineage>
</organism>
<feature type="domain" description="WDR11 TPR" evidence="1">
    <location>
        <begin position="6"/>
        <end position="196"/>
    </location>
</feature>
<dbReference type="InParanoid" id="A0A3Q7H7S6"/>
<dbReference type="Proteomes" id="UP000004994">
    <property type="component" value="Chromosome 7"/>
</dbReference>
<dbReference type="PANTHER" id="PTHR14593:SF5">
    <property type="entry name" value="WD REPEAT-CONTAINING PROTEIN 11"/>
    <property type="match status" value="1"/>
</dbReference>
<dbReference type="AlphaFoldDB" id="A0A3Q7H7S6"/>
<accession>A0A3Q7H7S6</accession>
<dbReference type="PaxDb" id="4081-Solyc07g008080.2.1"/>
<keyword evidence="3" id="KW-1185">Reference proteome</keyword>
<evidence type="ECO:0000313" key="3">
    <source>
        <dbReference type="Proteomes" id="UP000004994"/>
    </source>
</evidence>
<dbReference type="InterPro" id="IPR057854">
    <property type="entry name" value="TPR_WDR11"/>
</dbReference>
<dbReference type="Pfam" id="PF23753">
    <property type="entry name" value="TPR_WDR11"/>
    <property type="match status" value="1"/>
</dbReference>
<evidence type="ECO:0000259" key="1">
    <source>
        <dbReference type="Pfam" id="PF23753"/>
    </source>
</evidence>
<reference evidence="2" key="1">
    <citation type="journal article" date="2012" name="Nature">
        <title>The tomato genome sequence provides insights into fleshy fruit evolution.</title>
        <authorList>
            <consortium name="Tomato Genome Consortium"/>
        </authorList>
    </citation>
    <scope>NUCLEOTIDE SEQUENCE [LARGE SCALE GENOMIC DNA]</scope>
    <source>
        <strain evidence="2">cv. Heinz 1706</strain>
    </source>
</reference>
<reference evidence="2" key="2">
    <citation type="submission" date="2019-01" db="UniProtKB">
        <authorList>
            <consortium name="EnsemblPlants"/>
        </authorList>
    </citation>
    <scope>IDENTIFICATION</scope>
    <source>
        <strain evidence="2">cv. Heinz 1706</strain>
    </source>
</reference>
<dbReference type="EnsemblPlants" id="Solyc07g008090.3.1">
    <property type="protein sequence ID" value="Solyc07g008090.3.1"/>
    <property type="gene ID" value="Solyc07g008090.3"/>
</dbReference>
<dbReference type="Gramene" id="Solyc07g008090.3.1">
    <property type="protein sequence ID" value="Solyc07g008090.3.1"/>
    <property type="gene ID" value="Solyc07g008090.3"/>
</dbReference>
<evidence type="ECO:0000313" key="2">
    <source>
        <dbReference type="EnsemblPlants" id="Solyc07g008090.3.1"/>
    </source>
</evidence>
<dbReference type="PANTHER" id="PTHR14593">
    <property type="entry name" value="WD REPEAT-CONTAINING PROTEIN 11"/>
    <property type="match status" value="1"/>
</dbReference>
<dbReference type="STRING" id="4081.A0A3Q7H7S6"/>
<dbReference type="InterPro" id="IPR039694">
    <property type="entry name" value="WDR11"/>
</dbReference>
<name>A0A3Q7H7S6_SOLLC</name>
<sequence length="204" mass="21839">MDQQDRLVSIGNLEAAVSLLLSTPPESSYFSANALRAVALSSAVSTSLLELAVKVVAANMVRTDRSLSGTHLLCAVGRHQEACSQLQDAGCWTDAATLAATHLKGTDYARALILYVAAGALPEALASLRGAQQPDTAAMFILACQEIHSEYLSSLDDELRSSDKLVNLPGLNPESEDVHAVGEYYGQYQRKLVHLCMDSQPFSD</sequence>
<protein>
    <recommendedName>
        <fullName evidence="1">WDR11 TPR domain-containing protein</fullName>
    </recommendedName>
</protein>